<accession>A0AAD4CZQ9</accession>
<keyword evidence="3" id="KW-1185">Reference proteome</keyword>
<keyword evidence="1" id="KW-0812">Transmembrane</keyword>
<organism evidence="2 3">
    <name type="scientific">Aspergillus nanangensis</name>
    <dbReference type="NCBI Taxonomy" id="2582783"/>
    <lineage>
        <taxon>Eukaryota</taxon>
        <taxon>Fungi</taxon>
        <taxon>Dikarya</taxon>
        <taxon>Ascomycota</taxon>
        <taxon>Pezizomycotina</taxon>
        <taxon>Eurotiomycetes</taxon>
        <taxon>Eurotiomycetidae</taxon>
        <taxon>Eurotiales</taxon>
        <taxon>Aspergillaceae</taxon>
        <taxon>Aspergillus</taxon>
        <taxon>Aspergillus subgen. Circumdati</taxon>
    </lineage>
</organism>
<dbReference type="Proteomes" id="UP001194746">
    <property type="component" value="Unassembled WGS sequence"/>
</dbReference>
<protein>
    <submittedName>
        <fullName evidence="2">Uncharacterized protein</fullName>
    </submittedName>
</protein>
<keyword evidence="1" id="KW-0472">Membrane</keyword>
<reference evidence="2" key="1">
    <citation type="journal article" date="2019" name="Beilstein J. Org. Chem.">
        <title>Nanangenines: drimane sesquiterpenoids as the dominant metabolite cohort of a novel Australian fungus, Aspergillus nanangensis.</title>
        <authorList>
            <person name="Lacey H.J."/>
            <person name="Gilchrist C.L.M."/>
            <person name="Crombie A."/>
            <person name="Kalaitzis J.A."/>
            <person name="Vuong D."/>
            <person name="Rutledge P.J."/>
            <person name="Turner P."/>
            <person name="Pitt J.I."/>
            <person name="Lacey E."/>
            <person name="Chooi Y.H."/>
            <person name="Piggott A.M."/>
        </authorList>
    </citation>
    <scope>NUCLEOTIDE SEQUENCE</scope>
    <source>
        <strain evidence="2">MST-FP2251</strain>
    </source>
</reference>
<comment type="caution">
    <text evidence="2">The sequence shown here is derived from an EMBL/GenBank/DDBJ whole genome shotgun (WGS) entry which is preliminary data.</text>
</comment>
<sequence>MSLSPSLRLLTYFLAMMPIGFGINAFVRPDHALSFFEFDYPTTAPEKQLLDAMMMVYGARDVFMGLVLAASAQFGTRKSTGWTLIFTGAVAGVDGLVCRFYSTGEWTHWGYAPVLAVLGGFLVV</sequence>
<reference evidence="2" key="2">
    <citation type="submission" date="2020-02" db="EMBL/GenBank/DDBJ databases">
        <authorList>
            <person name="Gilchrist C.L.M."/>
            <person name="Chooi Y.-H."/>
        </authorList>
    </citation>
    <scope>NUCLEOTIDE SEQUENCE</scope>
    <source>
        <strain evidence="2">MST-FP2251</strain>
    </source>
</reference>
<gene>
    <name evidence="2" type="ORF">FE257_004419</name>
</gene>
<evidence type="ECO:0000313" key="3">
    <source>
        <dbReference type="Proteomes" id="UP001194746"/>
    </source>
</evidence>
<keyword evidence="1" id="KW-1133">Transmembrane helix</keyword>
<dbReference type="EMBL" id="VCAU01000002">
    <property type="protein sequence ID" value="KAF9894798.1"/>
    <property type="molecule type" value="Genomic_DNA"/>
</dbReference>
<feature type="transmembrane region" description="Helical" evidence="1">
    <location>
        <begin position="82"/>
        <end position="102"/>
    </location>
</feature>
<dbReference type="Pfam" id="PF14087">
    <property type="entry name" value="DUF4267"/>
    <property type="match status" value="1"/>
</dbReference>
<dbReference type="InterPro" id="IPR025363">
    <property type="entry name" value="DUF4267"/>
</dbReference>
<evidence type="ECO:0000256" key="1">
    <source>
        <dbReference type="SAM" id="Phobius"/>
    </source>
</evidence>
<feature type="transmembrane region" description="Helical" evidence="1">
    <location>
        <begin position="49"/>
        <end position="70"/>
    </location>
</feature>
<dbReference type="AlphaFoldDB" id="A0AAD4CZQ9"/>
<feature type="transmembrane region" description="Helical" evidence="1">
    <location>
        <begin position="9"/>
        <end position="29"/>
    </location>
</feature>
<name>A0AAD4CZQ9_ASPNN</name>
<proteinExistence type="predicted"/>
<evidence type="ECO:0000313" key="2">
    <source>
        <dbReference type="EMBL" id="KAF9894798.1"/>
    </source>
</evidence>